<gene>
    <name evidence="2" type="ORF">Pgy4_04412</name>
</gene>
<protein>
    <submittedName>
        <fullName evidence="2">LuxR family transcriptional regulator</fullName>
    </submittedName>
</protein>
<accession>F3C0C4</accession>
<organism evidence="2 3">
    <name type="scientific">Pseudomonas savastanoi pv. glycinea str. race 4</name>
    <dbReference type="NCBI Taxonomy" id="875330"/>
    <lineage>
        <taxon>Bacteria</taxon>
        <taxon>Pseudomonadati</taxon>
        <taxon>Pseudomonadota</taxon>
        <taxon>Gammaproteobacteria</taxon>
        <taxon>Pseudomonadales</taxon>
        <taxon>Pseudomonadaceae</taxon>
        <taxon>Pseudomonas</taxon>
    </lineage>
</organism>
<dbReference type="PATRIC" id="fig|875330.6.peg.786"/>
<dbReference type="BioCyc" id="PSYR875330:G11XH-801-MONOMER"/>
<evidence type="ECO:0000313" key="2">
    <source>
        <dbReference type="EMBL" id="EGH07646.1"/>
    </source>
</evidence>
<proteinExistence type="predicted"/>
<dbReference type="Gene3D" id="1.10.10.10">
    <property type="entry name" value="Winged helix-like DNA-binding domain superfamily/Winged helix DNA-binding domain"/>
    <property type="match status" value="1"/>
</dbReference>
<dbReference type="InterPro" id="IPR036388">
    <property type="entry name" value="WH-like_DNA-bd_sf"/>
</dbReference>
<dbReference type="InterPro" id="IPR016032">
    <property type="entry name" value="Sig_transdc_resp-reg_C-effctor"/>
</dbReference>
<sequence length="42" mass="4494">HIAMILCLKERTIHFHIASAIQKMGVCNKTAAAVQAALSGVF</sequence>
<comment type="caution">
    <text evidence="2">The sequence shown here is derived from an EMBL/GenBank/DDBJ whole genome shotgun (WGS) entry which is preliminary data.</text>
</comment>
<reference evidence="2 3" key="1">
    <citation type="journal article" date="2011" name="PLoS Pathog.">
        <title>Dynamic evolution of pathogenicity revealed by sequencing and comparative genomics of 19 Pseudomonas syringae isolates.</title>
        <authorList>
            <person name="Baltrus D.A."/>
            <person name="Nishimura M.T."/>
            <person name="Romanchuk A."/>
            <person name="Chang J.H."/>
            <person name="Mukhtar M.S."/>
            <person name="Cherkis K."/>
            <person name="Roach J."/>
            <person name="Grant S.R."/>
            <person name="Jones C.D."/>
            <person name="Dangl J.L."/>
        </authorList>
    </citation>
    <scope>NUCLEOTIDE SEQUENCE [LARGE SCALE GENOMIC DNA]</scope>
    <source>
        <strain evidence="3">race 4</strain>
    </source>
</reference>
<name>F3C0C4_PSESG</name>
<evidence type="ECO:0000259" key="1">
    <source>
        <dbReference type="PROSITE" id="PS50043"/>
    </source>
</evidence>
<dbReference type="InterPro" id="IPR000792">
    <property type="entry name" value="Tscrpt_reg_LuxR_C"/>
</dbReference>
<dbReference type="EMBL" id="ADWY01000176">
    <property type="protein sequence ID" value="EGH07646.1"/>
    <property type="molecule type" value="Genomic_DNA"/>
</dbReference>
<dbReference type="GO" id="GO:0006355">
    <property type="term" value="P:regulation of DNA-templated transcription"/>
    <property type="evidence" value="ECO:0007669"/>
    <property type="project" value="InterPro"/>
</dbReference>
<feature type="domain" description="HTH luxR-type" evidence="1">
    <location>
        <begin position="1"/>
        <end position="40"/>
    </location>
</feature>
<feature type="non-terminal residue" evidence="2">
    <location>
        <position position="1"/>
    </location>
</feature>
<dbReference type="HOGENOM" id="CLU_3315666_0_0_6"/>
<dbReference type="PROSITE" id="PS50043">
    <property type="entry name" value="HTH_LUXR_2"/>
    <property type="match status" value="1"/>
</dbReference>
<dbReference type="Proteomes" id="UP000005466">
    <property type="component" value="Unassembled WGS sequence"/>
</dbReference>
<dbReference type="Pfam" id="PF00196">
    <property type="entry name" value="GerE"/>
    <property type="match status" value="1"/>
</dbReference>
<evidence type="ECO:0000313" key="3">
    <source>
        <dbReference type="Proteomes" id="UP000005466"/>
    </source>
</evidence>
<dbReference type="SUPFAM" id="SSF46894">
    <property type="entry name" value="C-terminal effector domain of the bipartite response regulators"/>
    <property type="match status" value="1"/>
</dbReference>
<dbReference type="GO" id="GO:0003677">
    <property type="term" value="F:DNA binding"/>
    <property type="evidence" value="ECO:0007669"/>
    <property type="project" value="InterPro"/>
</dbReference>
<dbReference type="AlphaFoldDB" id="F3C0C4"/>